<evidence type="ECO:0000256" key="1">
    <source>
        <dbReference type="SAM" id="MobiDB-lite"/>
    </source>
</evidence>
<accession>A0A401TFR5</accession>
<proteinExistence type="predicted"/>
<evidence type="ECO:0000313" key="3">
    <source>
        <dbReference type="Proteomes" id="UP000287033"/>
    </source>
</evidence>
<feature type="non-terminal residue" evidence="2">
    <location>
        <position position="1"/>
    </location>
</feature>
<sequence>PDQAAHTIHMSSTSPHYHFNASYSGTQQAGPGEVSPRLRC</sequence>
<protein>
    <submittedName>
        <fullName evidence="2">Uncharacterized protein</fullName>
    </submittedName>
</protein>
<reference evidence="2 3" key="1">
    <citation type="journal article" date="2018" name="Nat. Ecol. Evol.">
        <title>Shark genomes provide insights into elasmobranch evolution and the origin of vertebrates.</title>
        <authorList>
            <person name="Hara Y"/>
            <person name="Yamaguchi K"/>
            <person name="Onimaru K"/>
            <person name="Kadota M"/>
            <person name="Koyanagi M"/>
            <person name="Keeley SD"/>
            <person name="Tatsumi K"/>
            <person name="Tanaka K"/>
            <person name="Motone F"/>
            <person name="Kageyama Y"/>
            <person name="Nozu R"/>
            <person name="Adachi N"/>
            <person name="Nishimura O"/>
            <person name="Nakagawa R"/>
            <person name="Tanegashima C"/>
            <person name="Kiyatake I"/>
            <person name="Matsumoto R"/>
            <person name="Murakumo K"/>
            <person name="Nishida K"/>
            <person name="Terakita A"/>
            <person name="Kuratani S"/>
            <person name="Sato K"/>
            <person name="Hyodo S Kuraku.S."/>
        </authorList>
    </citation>
    <scope>NUCLEOTIDE SEQUENCE [LARGE SCALE GENOMIC DNA]</scope>
</reference>
<keyword evidence="3" id="KW-1185">Reference proteome</keyword>
<evidence type="ECO:0000313" key="2">
    <source>
        <dbReference type="EMBL" id="GCC41494.1"/>
    </source>
</evidence>
<comment type="caution">
    <text evidence="2">The sequence shown here is derived from an EMBL/GenBank/DDBJ whole genome shotgun (WGS) entry which is preliminary data.</text>
</comment>
<name>A0A401TFR5_CHIPU</name>
<dbReference type="AlphaFoldDB" id="A0A401TFR5"/>
<feature type="region of interest" description="Disordered" evidence="1">
    <location>
        <begin position="1"/>
        <end position="40"/>
    </location>
</feature>
<gene>
    <name evidence="2" type="ORF">chiPu_0025039</name>
</gene>
<dbReference type="Proteomes" id="UP000287033">
    <property type="component" value="Unassembled WGS sequence"/>
</dbReference>
<organism evidence="2 3">
    <name type="scientific">Chiloscyllium punctatum</name>
    <name type="common">Brownbanded bambooshark</name>
    <name type="synonym">Hemiscyllium punctatum</name>
    <dbReference type="NCBI Taxonomy" id="137246"/>
    <lineage>
        <taxon>Eukaryota</taxon>
        <taxon>Metazoa</taxon>
        <taxon>Chordata</taxon>
        <taxon>Craniata</taxon>
        <taxon>Vertebrata</taxon>
        <taxon>Chondrichthyes</taxon>
        <taxon>Elasmobranchii</taxon>
        <taxon>Galeomorphii</taxon>
        <taxon>Galeoidea</taxon>
        <taxon>Orectolobiformes</taxon>
        <taxon>Hemiscylliidae</taxon>
        <taxon>Chiloscyllium</taxon>
    </lineage>
</organism>
<feature type="compositionally biased region" description="Polar residues" evidence="1">
    <location>
        <begin position="9"/>
        <end position="29"/>
    </location>
</feature>
<dbReference type="EMBL" id="BEZZ01050967">
    <property type="protein sequence ID" value="GCC41494.1"/>
    <property type="molecule type" value="Genomic_DNA"/>
</dbReference>